<accession>A0A4D4KY44</accession>
<evidence type="ECO:0000256" key="1">
    <source>
        <dbReference type="SAM" id="MobiDB-lite"/>
    </source>
</evidence>
<evidence type="ECO:0000313" key="3">
    <source>
        <dbReference type="Proteomes" id="UP000301309"/>
    </source>
</evidence>
<sequence length="141" mass="15338">MFARWQQSLSGAYARNVDDVTPLLAAVDRLADRLRALPQSRLRAGAAAEGLALARELSVRAQRLEEPGTPPRIMPDAGLFVVADQVAVAGHDLVHALERAPGGAGGGDTTRGPPRRWRSWRRRRGAAAPEEAAYGELRRLW</sequence>
<dbReference type="AlphaFoldDB" id="A0A4D4KY44"/>
<feature type="region of interest" description="Disordered" evidence="1">
    <location>
        <begin position="99"/>
        <end position="123"/>
    </location>
</feature>
<name>A0A4D4KY44_STRVO</name>
<organism evidence="2 3">
    <name type="scientific">Streptomyces violaceusniger</name>
    <dbReference type="NCBI Taxonomy" id="68280"/>
    <lineage>
        <taxon>Bacteria</taxon>
        <taxon>Bacillati</taxon>
        <taxon>Actinomycetota</taxon>
        <taxon>Actinomycetes</taxon>
        <taxon>Kitasatosporales</taxon>
        <taxon>Streptomycetaceae</taxon>
        <taxon>Streptomyces</taxon>
        <taxon>Streptomyces violaceusniger group</taxon>
    </lineage>
</organism>
<feature type="compositionally biased region" description="Basic residues" evidence="1">
    <location>
        <begin position="113"/>
        <end position="123"/>
    </location>
</feature>
<keyword evidence="3" id="KW-1185">Reference proteome</keyword>
<dbReference type="EMBL" id="BJHW01000001">
    <property type="protein sequence ID" value="GDY54261.1"/>
    <property type="molecule type" value="Genomic_DNA"/>
</dbReference>
<reference evidence="2 3" key="1">
    <citation type="journal article" date="2020" name="Int. J. Syst. Evol. Microbiol.">
        <title>Reclassification of Streptomyces castelarensis and Streptomyces sporoclivatus as later heterotypic synonyms of Streptomyces antimycoticus.</title>
        <authorList>
            <person name="Komaki H."/>
            <person name="Tamura T."/>
        </authorList>
    </citation>
    <scope>NUCLEOTIDE SEQUENCE [LARGE SCALE GENOMIC DNA]</scope>
    <source>
        <strain evidence="2 3">NBRC 13459</strain>
    </source>
</reference>
<proteinExistence type="predicted"/>
<protein>
    <submittedName>
        <fullName evidence="2">Uncharacterized protein</fullName>
    </submittedName>
</protein>
<gene>
    <name evidence="2" type="ORF">SVIO_048840</name>
</gene>
<dbReference type="Proteomes" id="UP000301309">
    <property type="component" value="Unassembled WGS sequence"/>
</dbReference>
<comment type="caution">
    <text evidence="2">The sequence shown here is derived from an EMBL/GenBank/DDBJ whole genome shotgun (WGS) entry which is preliminary data.</text>
</comment>
<evidence type="ECO:0000313" key="2">
    <source>
        <dbReference type="EMBL" id="GDY54261.1"/>
    </source>
</evidence>